<accession>A0A225UUQ5</accession>
<name>A0A225UUQ5_9STRA</name>
<proteinExistence type="predicted"/>
<dbReference type="AlphaFoldDB" id="A0A225UUQ5"/>
<dbReference type="EMBL" id="NBNE01011349">
    <property type="protein sequence ID" value="OWY96671.1"/>
    <property type="molecule type" value="Genomic_DNA"/>
</dbReference>
<sequence length="102" mass="11619">MKISNCAYRWHEIRTPRVSSLIEVQRNTGIFYCILGKEDWNESSRQGRATTHCSTIFSSHMVNQDGRSTFCMLAPLTTLISGRFRFGSMNPTFSTTARIPIP</sequence>
<evidence type="ECO:0000313" key="1">
    <source>
        <dbReference type="EMBL" id="OWY96671.1"/>
    </source>
</evidence>
<protein>
    <submittedName>
        <fullName evidence="1">Uncharacterized protein</fullName>
    </submittedName>
</protein>
<reference evidence="2" key="1">
    <citation type="submission" date="2017-03" db="EMBL/GenBank/DDBJ databases">
        <title>Phytopthora megakarya and P. palmivora, two closely related causual agents of cacao black pod achieved similar genome size and gene model numbers by different mechanisms.</title>
        <authorList>
            <person name="Ali S."/>
            <person name="Shao J."/>
            <person name="Larry D.J."/>
            <person name="Kronmiller B."/>
            <person name="Shen D."/>
            <person name="Strem M.D."/>
            <person name="Melnick R.L."/>
            <person name="Guiltinan M.J."/>
            <person name="Tyler B.M."/>
            <person name="Meinhardt L.W."/>
            <person name="Bailey B.A."/>
        </authorList>
    </citation>
    <scope>NUCLEOTIDE SEQUENCE [LARGE SCALE GENOMIC DNA]</scope>
    <source>
        <strain evidence="2">zdho120</strain>
    </source>
</reference>
<comment type="caution">
    <text evidence="1">The sequence shown here is derived from an EMBL/GenBank/DDBJ whole genome shotgun (WGS) entry which is preliminary data.</text>
</comment>
<evidence type="ECO:0000313" key="2">
    <source>
        <dbReference type="Proteomes" id="UP000198211"/>
    </source>
</evidence>
<dbReference type="Proteomes" id="UP000198211">
    <property type="component" value="Unassembled WGS sequence"/>
</dbReference>
<keyword evidence="2" id="KW-1185">Reference proteome</keyword>
<gene>
    <name evidence="1" type="ORF">PHMEG_00033005</name>
</gene>
<organism evidence="1 2">
    <name type="scientific">Phytophthora megakarya</name>
    <dbReference type="NCBI Taxonomy" id="4795"/>
    <lineage>
        <taxon>Eukaryota</taxon>
        <taxon>Sar</taxon>
        <taxon>Stramenopiles</taxon>
        <taxon>Oomycota</taxon>
        <taxon>Peronosporomycetes</taxon>
        <taxon>Peronosporales</taxon>
        <taxon>Peronosporaceae</taxon>
        <taxon>Phytophthora</taxon>
    </lineage>
</organism>